<evidence type="ECO:0000313" key="2">
    <source>
        <dbReference type="Proteomes" id="UP000499080"/>
    </source>
</evidence>
<gene>
    <name evidence="1" type="ORF">AVEN_55013_1</name>
</gene>
<protein>
    <submittedName>
        <fullName evidence="1">Uncharacterized protein</fullName>
    </submittedName>
</protein>
<proteinExistence type="predicted"/>
<keyword evidence="2" id="KW-1185">Reference proteome</keyword>
<evidence type="ECO:0000313" key="1">
    <source>
        <dbReference type="EMBL" id="GBN06211.1"/>
    </source>
</evidence>
<accession>A0A4Y2KV40</accession>
<organism evidence="1 2">
    <name type="scientific">Araneus ventricosus</name>
    <name type="common">Orbweaver spider</name>
    <name type="synonym">Epeira ventricosa</name>
    <dbReference type="NCBI Taxonomy" id="182803"/>
    <lineage>
        <taxon>Eukaryota</taxon>
        <taxon>Metazoa</taxon>
        <taxon>Ecdysozoa</taxon>
        <taxon>Arthropoda</taxon>
        <taxon>Chelicerata</taxon>
        <taxon>Arachnida</taxon>
        <taxon>Araneae</taxon>
        <taxon>Araneomorphae</taxon>
        <taxon>Entelegynae</taxon>
        <taxon>Araneoidea</taxon>
        <taxon>Araneidae</taxon>
        <taxon>Araneus</taxon>
    </lineage>
</organism>
<name>A0A4Y2KV40_ARAVE</name>
<dbReference type="AlphaFoldDB" id="A0A4Y2KV40"/>
<dbReference type="EMBL" id="BGPR01005041">
    <property type="protein sequence ID" value="GBN06211.1"/>
    <property type="molecule type" value="Genomic_DNA"/>
</dbReference>
<reference evidence="1 2" key="1">
    <citation type="journal article" date="2019" name="Sci. Rep.">
        <title>Orb-weaving spider Araneus ventricosus genome elucidates the spidroin gene catalogue.</title>
        <authorList>
            <person name="Kono N."/>
            <person name="Nakamura H."/>
            <person name="Ohtoshi R."/>
            <person name="Moran D.A.P."/>
            <person name="Shinohara A."/>
            <person name="Yoshida Y."/>
            <person name="Fujiwara M."/>
            <person name="Mori M."/>
            <person name="Tomita M."/>
            <person name="Arakawa K."/>
        </authorList>
    </citation>
    <scope>NUCLEOTIDE SEQUENCE [LARGE SCALE GENOMIC DNA]</scope>
</reference>
<comment type="caution">
    <text evidence="1">The sequence shown here is derived from an EMBL/GenBank/DDBJ whole genome shotgun (WGS) entry which is preliminary data.</text>
</comment>
<dbReference type="Proteomes" id="UP000499080">
    <property type="component" value="Unassembled WGS sequence"/>
</dbReference>
<sequence length="147" mass="16654">MDFAKSVIGAGPCAVAPFVPPSGRPCRRTSANSSTKFFHKPHCFIGEKVKITNKISHNFKFLYTLSNFPPEDMQKEKYEEWMSINEDIPVAATLTVLEVFQAIKLEDSDGDEYVEENPSTNAEMRPFRTLTIEIRLAFIYPTIFLVG</sequence>